<proteinExistence type="predicted"/>
<feature type="transmembrane region" description="Helical" evidence="1">
    <location>
        <begin position="91"/>
        <end position="109"/>
    </location>
</feature>
<evidence type="ECO:0000256" key="1">
    <source>
        <dbReference type="SAM" id="Phobius"/>
    </source>
</evidence>
<sequence length="116" mass="13115">MYIQFSHVIPYPFMHVYFLSSFQEVPTYLGFVPFRWLFFSLFLLCSTLLLSSSTFLISSSSSLISSTLTLFPCDSLSSTSHVVFKLFSSKVAIFLLAYIISLSYGNWYSEVPAGIS</sequence>
<keyword evidence="1" id="KW-1133">Transmembrane helix</keyword>
<accession>A0A8D9BWN9</accession>
<feature type="transmembrane region" description="Helical" evidence="1">
    <location>
        <begin position="36"/>
        <end position="57"/>
    </location>
</feature>
<keyword evidence="1" id="KW-0472">Membrane</keyword>
<keyword evidence="1" id="KW-0812">Transmembrane</keyword>
<evidence type="ECO:0000313" key="2">
    <source>
        <dbReference type="EMBL" id="CAG6792814.1"/>
    </source>
</evidence>
<dbReference type="EMBL" id="HBUF01683460">
    <property type="protein sequence ID" value="CAG6792814.1"/>
    <property type="molecule type" value="Transcribed_RNA"/>
</dbReference>
<organism evidence="2">
    <name type="scientific">Cacopsylla melanoneura</name>
    <dbReference type="NCBI Taxonomy" id="428564"/>
    <lineage>
        <taxon>Eukaryota</taxon>
        <taxon>Metazoa</taxon>
        <taxon>Ecdysozoa</taxon>
        <taxon>Arthropoda</taxon>
        <taxon>Hexapoda</taxon>
        <taxon>Insecta</taxon>
        <taxon>Pterygota</taxon>
        <taxon>Neoptera</taxon>
        <taxon>Paraneoptera</taxon>
        <taxon>Hemiptera</taxon>
        <taxon>Sternorrhyncha</taxon>
        <taxon>Psylloidea</taxon>
        <taxon>Psyllidae</taxon>
        <taxon>Psyllinae</taxon>
        <taxon>Cacopsylla</taxon>
    </lineage>
</organism>
<reference evidence="2" key="1">
    <citation type="submission" date="2021-05" db="EMBL/GenBank/DDBJ databases">
        <authorList>
            <person name="Alioto T."/>
            <person name="Alioto T."/>
            <person name="Gomez Garrido J."/>
        </authorList>
    </citation>
    <scope>NUCLEOTIDE SEQUENCE</scope>
</reference>
<name>A0A8D9BWN9_9HEMI</name>
<dbReference type="AlphaFoldDB" id="A0A8D9BWN9"/>
<protein>
    <submittedName>
        <fullName evidence="2">Uncharacterized protein</fullName>
    </submittedName>
</protein>